<name>A0ACC2SQ76_9FUNG</name>
<keyword evidence="2" id="KW-1185">Reference proteome</keyword>
<sequence>MPNKEEINKDLLHRVLVVNAVTRKQAICTESLPFKEAVDTISIPYTEQLCMPYTEVTHESNSVKKLSQLLRSIQVSTNLDTLKSLKSDLTTALESFLAQFKGLDIHKVTKITSPHYGERHDCTYIELVVHKLWVRAILDSGAPGNIVSTRLVKKLKLAPDLDYNEEFGTAGPDKTKALGAYSSLPLFFGKLMVTAPAIVLRNKSYDILIGTSFMATYGTIINHQDSTFSILGHSVPMFYHGERPKDLPAKKIHHINMEYADGDMPVAYTLCQWKIKVLSLATKEYKGIPLYSSSEFSIPSGSHVIHNTGLSLSFPKGMYGEVIGLHNGSMKNYRSYLHLAFWCPARVLGPPNF</sequence>
<accession>A0ACC2SQ76</accession>
<evidence type="ECO:0000313" key="1">
    <source>
        <dbReference type="EMBL" id="KAJ9064488.1"/>
    </source>
</evidence>
<organism evidence="1 2">
    <name type="scientific">Entomophthora muscae</name>
    <dbReference type="NCBI Taxonomy" id="34485"/>
    <lineage>
        <taxon>Eukaryota</taxon>
        <taxon>Fungi</taxon>
        <taxon>Fungi incertae sedis</taxon>
        <taxon>Zoopagomycota</taxon>
        <taxon>Entomophthoromycotina</taxon>
        <taxon>Entomophthoromycetes</taxon>
        <taxon>Entomophthorales</taxon>
        <taxon>Entomophthoraceae</taxon>
        <taxon>Entomophthora</taxon>
    </lineage>
</organism>
<evidence type="ECO:0000313" key="2">
    <source>
        <dbReference type="Proteomes" id="UP001165960"/>
    </source>
</evidence>
<comment type="caution">
    <text evidence="1">The sequence shown here is derived from an EMBL/GenBank/DDBJ whole genome shotgun (WGS) entry which is preliminary data.</text>
</comment>
<protein>
    <submittedName>
        <fullName evidence="1">Uncharacterized protein</fullName>
    </submittedName>
</protein>
<gene>
    <name evidence="1" type="ORF">DSO57_1030110</name>
</gene>
<reference evidence="1" key="1">
    <citation type="submission" date="2022-04" db="EMBL/GenBank/DDBJ databases">
        <title>Genome of the entomopathogenic fungus Entomophthora muscae.</title>
        <authorList>
            <person name="Elya C."/>
            <person name="Lovett B.R."/>
            <person name="Lee E."/>
            <person name="Macias A.M."/>
            <person name="Hajek A.E."/>
            <person name="De Bivort B.L."/>
            <person name="Kasson M.T."/>
            <person name="De Fine Licht H.H."/>
            <person name="Stajich J.E."/>
        </authorList>
    </citation>
    <scope>NUCLEOTIDE SEQUENCE</scope>
    <source>
        <strain evidence="1">Berkeley</strain>
    </source>
</reference>
<dbReference type="Proteomes" id="UP001165960">
    <property type="component" value="Unassembled WGS sequence"/>
</dbReference>
<proteinExistence type="predicted"/>
<dbReference type="EMBL" id="QTSX02004464">
    <property type="protein sequence ID" value="KAJ9064488.1"/>
    <property type="molecule type" value="Genomic_DNA"/>
</dbReference>